<dbReference type="InParanoid" id="L2GY01"/>
<feature type="compositionally biased region" description="Basic and acidic residues" evidence="1">
    <location>
        <begin position="1"/>
        <end position="25"/>
    </location>
</feature>
<gene>
    <name evidence="2" type="ORF">VCUG_00113</name>
</gene>
<keyword evidence="3" id="KW-1185">Reference proteome</keyword>
<organism evidence="2 3">
    <name type="scientific">Vavraia culicis (isolate floridensis)</name>
    <name type="common">Microsporidian parasite</name>
    <dbReference type="NCBI Taxonomy" id="948595"/>
    <lineage>
        <taxon>Eukaryota</taxon>
        <taxon>Fungi</taxon>
        <taxon>Fungi incertae sedis</taxon>
        <taxon>Microsporidia</taxon>
        <taxon>Pleistophoridae</taxon>
        <taxon>Vavraia</taxon>
    </lineage>
</organism>
<dbReference type="OrthoDB" id="2192084at2759"/>
<dbReference type="GeneID" id="19878004"/>
<name>L2GY01_VAVCU</name>
<proteinExistence type="predicted"/>
<dbReference type="AlphaFoldDB" id="L2GY01"/>
<dbReference type="HOGENOM" id="CLU_767681_0_0_1"/>
<dbReference type="OMA" id="CFMIFEL"/>
<evidence type="ECO:0000256" key="1">
    <source>
        <dbReference type="SAM" id="MobiDB-lite"/>
    </source>
</evidence>
<reference evidence="3" key="1">
    <citation type="submission" date="2011-03" db="EMBL/GenBank/DDBJ databases">
        <title>The genome sequence of Vavraia culicis strain floridensis.</title>
        <authorList>
            <consortium name="The Broad Institute Genome Sequencing Platform"/>
            <person name="Cuomo C."/>
            <person name="Becnel J."/>
            <person name="Sanscrainte N."/>
            <person name="Young S.K."/>
            <person name="Zeng Q."/>
            <person name="Gargeya S."/>
            <person name="Fitzgerald M."/>
            <person name="Haas B."/>
            <person name="Abouelleil A."/>
            <person name="Alvarado L."/>
            <person name="Arachchi H.M."/>
            <person name="Berlin A."/>
            <person name="Chapman S.B."/>
            <person name="Gearin G."/>
            <person name="Goldberg J."/>
            <person name="Griggs A."/>
            <person name="Gujja S."/>
            <person name="Hansen M."/>
            <person name="Heiman D."/>
            <person name="Howarth C."/>
            <person name="Larimer J."/>
            <person name="Lui A."/>
            <person name="MacDonald P.J.P."/>
            <person name="McCowen C."/>
            <person name="Montmayeur A."/>
            <person name="Murphy C."/>
            <person name="Neiman D."/>
            <person name="Pearson M."/>
            <person name="Priest M."/>
            <person name="Roberts A."/>
            <person name="Saif S."/>
            <person name="Shea T."/>
            <person name="Sisk P."/>
            <person name="Stolte C."/>
            <person name="Sykes S."/>
            <person name="Wortman J."/>
            <person name="Nusbaum C."/>
            <person name="Birren B."/>
        </authorList>
    </citation>
    <scope>NUCLEOTIDE SEQUENCE [LARGE SCALE GENOMIC DNA]</scope>
    <source>
        <strain evidence="3">floridensis</strain>
    </source>
</reference>
<sequence length="361" mass="43252">MKELKAVEEKGPQAHKTEKTHKGTEEPSLDGKQTSGYINDEYLKKINEFCRQISLNAESRTGIRKFFSMHPRASEILQRQLLRGDNYAILKIHFILNMKIDKNMLLRSLKGCNVSEKNCFMIFELYFFRLFDDIETAKERFVILEDYQGLFKRAESHAKQKIVEKDWDRYEQRKYFETFVKDRRVDVTRMHRKLEQMPEILCRTKKPVDFLIVVDLDSFGHGCEQAKDNINWLELKTTRKSDISDRTYVNSTIRQKNNELEIVLDFLKENEYRYVLICRKFSPQYSYFHDFDAIKNEHVTWCVKFDYKSLLKQHAMKRCFVLKDNAGYTRVHKDCYYISFSRLYNILISLPPPDDRDVQKE</sequence>
<dbReference type="EMBL" id="GL877404">
    <property type="protein sequence ID" value="ELA48504.1"/>
    <property type="molecule type" value="Genomic_DNA"/>
</dbReference>
<dbReference type="VEuPathDB" id="MicrosporidiaDB:VCUG_00113"/>
<dbReference type="RefSeq" id="XP_008073133.1">
    <property type="nucleotide sequence ID" value="XM_008074942.1"/>
</dbReference>
<dbReference type="Proteomes" id="UP000011081">
    <property type="component" value="Unassembled WGS sequence"/>
</dbReference>
<accession>L2GY01</accession>
<evidence type="ECO:0000313" key="2">
    <source>
        <dbReference type="EMBL" id="ELA48504.1"/>
    </source>
</evidence>
<protein>
    <submittedName>
        <fullName evidence="2">Uncharacterized protein</fullName>
    </submittedName>
</protein>
<evidence type="ECO:0000313" key="3">
    <source>
        <dbReference type="Proteomes" id="UP000011081"/>
    </source>
</evidence>
<feature type="region of interest" description="Disordered" evidence="1">
    <location>
        <begin position="1"/>
        <end position="33"/>
    </location>
</feature>